<dbReference type="AlphaFoldDB" id="A0AAE3G996"/>
<evidence type="ECO:0000313" key="2">
    <source>
        <dbReference type="Proteomes" id="UP001206128"/>
    </source>
</evidence>
<dbReference type="InterPro" id="IPR011990">
    <property type="entry name" value="TPR-like_helical_dom_sf"/>
</dbReference>
<dbReference type="SMART" id="SM00028">
    <property type="entry name" value="TPR"/>
    <property type="match status" value="3"/>
</dbReference>
<name>A0AAE3G996_9PSEU</name>
<dbReference type="SUPFAM" id="SSF52540">
    <property type="entry name" value="P-loop containing nucleoside triphosphate hydrolases"/>
    <property type="match status" value="1"/>
</dbReference>
<dbReference type="Gene3D" id="3.40.50.300">
    <property type="entry name" value="P-loop containing nucleotide triphosphate hydrolases"/>
    <property type="match status" value="1"/>
</dbReference>
<dbReference type="InterPro" id="IPR027417">
    <property type="entry name" value="P-loop_NTPase"/>
</dbReference>
<dbReference type="GO" id="GO:0043531">
    <property type="term" value="F:ADP binding"/>
    <property type="evidence" value="ECO:0007669"/>
    <property type="project" value="InterPro"/>
</dbReference>
<reference evidence="1" key="1">
    <citation type="submission" date="2022-06" db="EMBL/GenBank/DDBJ databases">
        <title>Genomic Encyclopedia of Archaeal and Bacterial Type Strains, Phase II (KMG-II): from individual species to whole genera.</title>
        <authorList>
            <person name="Goeker M."/>
        </authorList>
    </citation>
    <scope>NUCLEOTIDE SEQUENCE</scope>
    <source>
        <strain evidence="1">DSM 43935</strain>
    </source>
</reference>
<dbReference type="RefSeq" id="WP_253767312.1">
    <property type="nucleotide sequence ID" value="NZ_JAMTCK010000002.1"/>
</dbReference>
<organism evidence="1 2">
    <name type="scientific">Goodfellowiella coeruleoviolacea</name>
    <dbReference type="NCBI Taxonomy" id="334858"/>
    <lineage>
        <taxon>Bacteria</taxon>
        <taxon>Bacillati</taxon>
        <taxon>Actinomycetota</taxon>
        <taxon>Actinomycetes</taxon>
        <taxon>Pseudonocardiales</taxon>
        <taxon>Pseudonocardiaceae</taxon>
        <taxon>Goodfellowiella</taxon>
    </lineage>
</organism>
<proteinExistence type="predicted"/>
<accession>A0AAE3G996</accession>
<comment type="caution">
    <text evidence="1">The sequence shown here is derived from an EMBL/GenBank/DDBJ whole genome shotgun (WGS) entry which is preliminary data.</text>
</comment>
<dbReference type="PRINTS" id="PR00364">
    <property type="entry name" value="DISEASERSIST"/>
</dbReference>
<evidence type="ECO:0000313" key="1">
    <source>
        <dbReference type="EMBL" id="MCP2164041.1"/>
    </source>
</evidence>
<dbReference type="PANTHER" id="PTHR47691:SF3">
    <property type="entry name" value="HTH-TYPE TRANSCRIPTIONAL REGULATOR RV0890C-RELATED"/>
    <property type="match status" value="1"/>
</dbReference>
<dbReference type="InterPro" id="IPR019734">
    <property type="entry name" value="TPR_rpt"/>
</dbReference>
<dbReference type="PANTHER" id="PTHR47691">
    <property type="entry name" value="REGULATOR-RELATED"/>
    <property type="match status" value="1"/>
</dbReference>
<dbReference type="EMBL" id="JAMTCK010000002">
    <property type="protein sequence ID" value="MCP2164041.1"/>
    <property type="molecule type" value="Genomic_DNA"/>
</dbReference>
<protein>
    <submittedName>
        <fullName evidence="1">AAA ATPase domain-containing protein</fullName>
    </submittedName>
</protein>
<dbReference type="Proteomes" id="UP001206128">
    <property type="component" value="Unassembled WGS sequence"/>
</dbReference>
<dbReference type="SUPFAM" id="SSF48452">
    <property type="entry name" value="TPR-like"/>
    <property type="match status" value="1"/>
</dbReference>
<dbReference type="Gene3D" id="1.25.40.10">
    <property type="entry name" value="Tetratricopeptide repeat domain"/>
    <property type="match status" value="1"/>
</dbReference>
<keyword evidence="2" id="KW-1185">Reference proteome</keyword>
<gene>
    <name evidence="1" type="ORF">LX83_000881</name>
</gene>
<sequence>MVHNDMSGHVVGSAVQIGSAGSVALHLPPVPAPRTAVPTQVPAAPPQFVNREPELSETEALLAAGAGQPAQVVVFSGPPGIGKTATALRLVHQSGAARTYTGGVLYVDFTTFRGPRGTAVADAVARCLRALGVADEVMPARFAERVNLYRTLTADQPVLVVLDQVTEPAQVPPLIPTAPGSAVLVTSNERLGELVVDGAEPFWLTPLDNVHSAQLLARTCGAARVAAEPAAVAALVELCEGLPLALRIAAARLRLHPGLSIAALVSELADESRGLSGFTVGGEQRLAVELSVVYRGLPDPVARLYRRLALLPGPDFTPAEAAALGDAEPDAVRVHLDRLAEANLVVEGPGSRYRFHGLVRRHALRCAHEDEPEAERTAAVHRVVRHYLVMAAAADLVIMGPGRLRCTDVAELLADSQPFAGDNARNQALDWLDAERATLLAATRTAAEHGWHRETWQLAETATALYVNRRYLTDWVESTELGVLAARSVGDARVEARLRSFVSRALTDLGELDRARAELEAALPLAERSADPRLIASVWELFGRLFDHTERDRAAEAYQRSLDLFEQAEDRRGVAFVTYFLGCAQDAAGRHAEALVTLRRSVDLIRQVDQGRMTGRALAATGTALAHLGRHAEAAAALREAIEILARGGYFHYEAQAQEALAEVARLVGDHVAERRCLTRALEVHQAHRGPRAAQLRARLDALADS</sequence>